<feature type="domain" description="PASTA" evidence="3">
    <location>
        <begin position="111"/>
        <end position="176"/>
    </location>
</feature>
<name>A0A1J7BL87_9ACTN</name>
<evidence type="ECO:0000259" key="3">
    <source>
        <dbReference type="PROSITE" id="PS51178"/>
    </source>
</evidence>
<proteinExistence type="predicted"/>
<dbReference type="Gene3D" id="3.30.10.20">
    <property type="match status" value="1"/>
</dbReference>
<feature type="compositionally biased region" description="Polar residues" evidence="1">
    <location>
        <begin position="102"/>
        <end position="115"/>
    </location>
</feature>
<dbReference type="RefSeq" id="WP_071654615.1">
    <property type="nucleotide sequence ID" value="NZ_MLCF01000002.1"/>
</dbReference>
<evidence type="ECO:0000256" key="2">
    <source>
        <dbReference type="SAM" id="Phobius"/>
    </source>
</evidence>
<feature type="transmembrane region" description="Helical" evidence="2">
    <location>
        <begin position="50"/>
        <end position="72"/>
    </location>
</feature>
<dbReference type="SMART" id="SM00740">
    <property type="entry name" value="PASTA"/>
    <property type="match status" value="1"/>
</dbReference>
<gene>
    <name evidence="4" type="ORF">BIV57_00805</name>
</gene>
<evidence type="ECO:0000313" key="4">
    <source>
        <dbReference type="EMBL" id="OIV39414.1"/>
    </source>
</evidence>
<dbReference type="PROSITE" id="PS51178">
    <property type="entry name" value="PASTA"/>
    <property type="match status" value="1"/>
</dbReference>
<dbReference type="AlphaFoldDB" id="A0A1J7BL87"/>
<keyword evidence="2" id="KW-1133">Transmembrane helix</keyword>
<reference evidence="4 5" key="1">
    <citation type="submission" date="2016-10" db="EMBL/GenBank/DDBJ databases">
        <title>Genome sequence of Streptomyces gilvigriseus MUSC 26.</title>
        <authorList>
            <person name="Lee L.-H."/>
            <person name="Ser H.-L."/>
        </authorList>
    </citation>
    <scope>NUCLEOTIDE SEQUENCE [LARGE SCALE GENOMIC DNA]</scope>
    <source>
        <strain evidence="4 5">MUSC 26</strain>
    </source>
</reference>
<feature type="region of interest" description="Disordered" evidence="1">
    <location>
        <begin position="78"/>
        <end position="116"/>
    </location>
</feature>
<comment type="caution">
    <text evidence="4">The sequence shown here is derived from an EMBL/GenBank/DDBJ whole genome shotgun (WGS) entry which is preliminary data.</text>
</comment>
<dbReference type="CDD" id="cd06577">
    <property type="entry name" value="PASTA_pknB"/>
    <property type="match status" value="1"/>
</dbReference>
<sequence>MTEQNPMFENHTDGYNHHEVRAAVNQFANRTPAPSVDPSRIRRAARRRSAGRAGIAAAAVALIASGSALAWAGADRTERPAPAAATVASTRPSQPALDAKPSATTAGPQHGSTVTLPPLRNQLRADAEHQLDKLGLRHTVSDGSDRNVAAGRVISSYPRPGTAIRPGTTIHLVVSSRG</sequence>
<keyword evidence="2" id="KW-0472">Membrane</keyword>
<keyword evidence="2" id="KW-0812">Transmembrane</keyword>
<protein>
    <recommendedName>
        <fullName evidence="3">PASTA domain-containing protein</fullName>
    </recommendedName>
</protein>
<keyword evidence="5" id="KW-1185">Reference proteome</keyword>
<dbReference type="Pfam" id="PF03793">
    <property type="entry name" value="PASTA"/>
    <property type="match status" value="1"/>
</dbReference>
<dbReference type="STRING" id="1428644.BIV57_00805"/>
<dbReference type="InterPro" id="IPR005543">
    <property type="entry name" value="PASTA_dom"/>
</dbReference>
<organism evidence="4 5">
    <name type="scientific">Mangrovactinospora gilvigrisea</name>
    <dbReference type="NCBI Taxonomy" id="1428644"/>
    <lineage>
        <taxon>Bacteria</taxon>
        <taxon>Bacillati</taxon>
        <taxon>Actinomycetota</taxon>
        <taxon>Actinomycetes</taxon>
        <taxon>Kitasatosporales</taxon>
        <taxon>Streptomycetaceae</taxon>
        <taxon>Mangrovactinospora</taxon>
    </lineage>
</organism>
<dbReference type="OrthoDB" id="3874110at2"/>
<evidence type="ECO:0000313" key="5">
    <source>
        <dbReference type="Proteomes" id="UP000243342"/>
    </source>
</evidence>
<dbReference type="Proteomes" id="UP000243342">
    <property type="component" value="Unassembled WGS sequence"/>
</dbReference>
<accession>A0A1J7BL87</accession>
<evidence type="ECO:0000256" key="1">
    <source>
        <dbReference type="SAM" id="MobiDB-lite"/>
    </source>
</evidence>
<dbReference type="EMBL" id="MLCF01000002">
    <property type="protein sequence ID" value="OIV39414.1"/>
    <property type="molecule type" value="Genomic_DNA"/>
</dbReference>